<accession>G3JJ83</accession>
<dbReference type="EMBL" id="JH126402">
    <property type="protein sequence ID" value="EGX92025.1"/>
    <property type="molecule type" value="Genomic_DNA"/>
</dbReference>
<dbReference type="RefSeq" id="XP_006671389.1">
    <property type="nucleotide sequence ID" value="XM_006671326.1"/>
</dbReference>
<sequence length="144" mass="15687">MTQPAPASLLGLSLPASVDFAPDAPNQRAPYRTACGSAQNKHLLPTPINTRWAAPLTVGGRTTPKKKKKNQIKNCIAIAHAPRLQHLYPATRRHMHPASYSSEPQQTPPTANVFRRGFLPFACPVKRTIGHTSSADRSESLYAV</sequence>
<dbReference type="KEGG" id="cmt:CCM_06185"/>
<proteinExistence type="predicted"/>
<name>G3JJ83_CORMM</name>
<evidence type="ECO:0000313" key="2">
    <source>
        <dbReference type="Proteomes" id="UP000001610"/>
    </source>
</evidence>
<organism evidence="1 2">
    <name type="scientific">Cordyceps militaris (strain CM01)</name>
    <name type="common">Caterpillar fungus</name>
    <dbReference type="NCBI Taxonomy" id="983644"/>
    <lineage>
        <taxon>Eukaryota</taxon>
        <taxon>Fungi</taxon>
        <taxon>Dikarya</taxon>
        <taxon>Ascomycota</taxon>
        <taxon>Pezizomycotina</taxon>
        <taxon>Sordariomycetes</taxon>
        <taxon>Hypocreomycetidae</taxon>
        <taxon>Hypocreales</taxon>
        <taxon>Cordycipitaceae</taxon>
        <taxon>Cordyceps</taxon>
    </lineage>
</organism>
<gene>
    <name evidence="1" type="ORF">CCM_06185</name>
</gene>
<keyword evidence="2" id="KW-1185">Reference proteome</keyword>
<evidence type="ECO:0000313" key="1">
    <source>
        <dbReference type="EMBL" id="EGX92025.1"/>
    </source>
</evidence>
<protein>
    <submittedName>
        <fullName evidence="1">Uncharacterized protein</fullName>
    </submittedName>
</protein>
<dbReference type="Proteomes" id="UP000001610">
    <property type="component" value="Unassembled WGS sequence"/>
</dbReference>
<dbReference type="InParanoid" id="G3JJ83"/>
<dbReference type="VEuPathDB" id="FungiDB:CCM_06185"/>
<reference evidence="1 2" key="1">
    <citation type="journal article" date="2011" name="Genome Biol.">
        <title>Genome sequence of the insect pathogenic fungus Cordyceps militaris, a valued traditional Chinese medicine.</title>
        <authorList>
            <person name="Zheng P."/>
            <person name="Xia Y."/>
            <person name="Xiao G."/>
            <person name="Xiong C."/>
            <person name="Hu X."/>
            <person name="Zhang S."/>
            <person name="Zheng H."/>
            <person name="Huang Y."/>
            <person name="Zhou Y."/>
            <person name="Wang S."/>
            <person name="Zhao G.P."/>
            <person name="Liu X."/>
            <person name="St Leger R.J."/>
            <person name="Wang C."/>
        </authorList>
    </citation>
    <scope>NUCLEOTIDE SEQUENCE [LARGE SCALE GENOMIC DNA]</scope>
    <source>
        <strain evidence="1 2">CM01</strain>
    </source>
</reference>
<dbReference type="AlphaFoldDB" id="G3JJ83"/>
<dbReference type="HOGENOM" id="CLU_1796383_0_0_1"/>
<dbReference type="GeneID" id="18168200"/>